<name>A0AC61Y3Y9_9FLAO</name>
<reference evidence="1" key="1">
    <citation type="submission" date="2019-09" db="EMBL/GenBank/DDBJ databases">
        <authorList>
            <person name="Rodrigo-Torres L."/>
            <person name="Arahal R. D."/>
            <person name="Lucena T."/>
        </authorList>
    </citation>
    <scope>NUCLEOTIDE SEQUENCE</scope>
    <source>
        <strain evidence="1">ISS653</strain>
    </source>
</reference>
<gene>
    <name evidence="1" type="ORF">FVB9532_00445</name>
</gene>
<dbReference type="Proteomes" id="UP000356253">
    <property type="component" value="Unassembled WGS sequence"/>
</dbReference>
<dbReference type="EMBL" id="CABVMM010000002">
    <property type="protein sequence ID" value="VVU99193.1"/>
    <property type="molecule type" value="Genomic_DNA"/>
</dbReference>
<organism evidence="1 2">
    <name type="scientific">Mesonia oceanica</name>
    <dbReference type="NCBI Taxonomy" id="2687242"/>
    <lineage>
        <taxon>Bacteria</taxon>
        <taxon>Pseudomonadati</taxon>
        <taxon>Bacteroidota</taxon>
        <taxon>Flavobacteriia</taxon>
        <taxon>Flavobacteriales</taxon>
        <taxon>Flavobacteriaceae</taxon>
        <taxon>Mesonia</taxon>
    </lineage>
</organism>
<evidence type="ECO:0000313" key="2">
    <source>
        <dbReference type="Proteomes" id="UP000356253"/>
    </source>
</evidence>
<protein>
    <submittedName>
        <fullName evidence="1">Uncharacterized protein</fullName>
    </submittedName>
</protein>
<comment type="caution">
    <text evidence="1">The sequence shown here is derived from an EMBL/GenBank/DDBJ whole genome shotgun (WGS) entry which is preliminary data.</text>
</comment>
<keyword evidence="2" id="KW-1185">Reference proteome</keyword>
<sequence>MSFEVCMGAQLSCSFGTAPAQLMVLPLNRVLTSHMPAANIMDHIPLVNILPFAMCTSIANPTVAAATTAAFGVLTPMPCIPVVPAPWTPGNPTLMIGNQPCISNSSTCMCAWGGMISVMNAGQTTVNV</sequence>
<accession>A0AC61Y3Y9</accession>
<proteinExistence type="predicted"/>
<evidence type="ECO:0000313" key="1">
    <source>
        <dbReference type="EMBL" id="VVU99193.1"/>
    </source>
</evidence>